<evidence type="ECO:0000313" key="3">
    <source>
        <dbReference type="Proteomes" id="UP001160130"/>
    </source>
</evidence>
<organism evidence="2 3">
    <name type="scientific">Mycolicibacterium frederiksbergense</name>
    <dbReference type="NCBI Taxonomy" id="117567"/>
    <lineage>
        <taxon>Bacteria</taxon>
        <taxon>Bacillati</taxon>
        <taxon>Actinomycetota</taxon>
        <taxon>Actinomycetes</taxon>
        <taxon>Mycobacteriales</taxon>
        <taxon>Mycobacteriaceae</taxon>
        <taxon>Mycolicibacterium</taxon>
    </lineage>
</organism>
<proteinExistence type="predicted"/>
<dbReference type="EMBL" id="JARXVE010000005">
    <property type="protein sequence ID" value="MDH6196830.1"/>
    <property type="molecule type" value="Genomic_DNA"/>
</dbReference>
<dbReference type="InterPro" id="IPR036513">
    <property type="entry name" value="STAS_dom_sf"/>
</dbReference>
<sequence>MPTISVARRAAPRTIDHTRAQFSARWLWPGTTVISVNGELDASNATKLTDCGIRHSGPNGQLVLDLSAVEFFGACCFACLRTLNVKCAEANVDWVLIPSTAVSQLLRICDPASALPVVTGLQAALSRLRDHAVTSPVREPRSLTGC</sequence>
<gene>
    <name evidence="2" type="ORF">M2272_003483</name>
</gene>
<dbReference type="CDD" id="cd07043">
    <property type="entry name" value="STAS_anti-anti-sigma_factors"/>
    <property type="match status" value="1"/>
</dbReference>
<dbReference type="PROSITE" id="PS50801">
    <property type="entry name" value="STAS"/>
    <property type="match status" value="1"/>
</dbReference>
<reference evidence="2 3" key="1">
    <citation type="submission" date="2023-04" db="EMBL/GenBank/DDBJ databases">
        <title>Forest soil microbial communities from Buena Vista Peninsula, Colon Province, Panama.</title>
        <authorList>
            <person name="Bouskill N."/>
        </authorList>
    </citation>
    <scope>NUCLEOTIDE SEQUENCE [LARGE SCALE GENOMIC DNA]</scope>
    <source>
        <strain evidence="2 3">AC80</strain>
    </source>
</reference>
<dbReference type="InterPro" id="IPR002645">
    <property type="entry name" value="STAS_dom"/>
</dbReference>
<evidence type="ECO:0000259" key="1">
    <source>
        <dbReference type="PROSITE" id="PS50801"/>
    </source>
</evidence>
<feature type="domain" description="STAS" evidence="1">
    <location>
        <begin position="29"/>
        <end position="74"/>
    </location>
</feature>
<dbReference type="SUPFAM" id="SSF52091">
    <property type="entry name" value="SpoIIaa-like"/>
    <property type="match status" value="1"/>
</dbReference>
<keyword evidence="3" id="KW-1185">Reference proteome</keyword>
<accession>A0ABT6L1K5</accession>
<name>A0ABT6L1K5_9MYCO</name>
<protein>
    <submittedName>
        <fullName evidence="2">Anti-anti-sigma factor</fullName>
    </submittedName>
</protein>
<comment type="caution">
    <text evidence="2">The sequence shown here is derived from an EMBL/GenBank/DDBJ whole genome shotgun (WGS) entry which is preliminary data.</text>
</comment>
<dbReference type="Gene3D" id="3.30.750.24">
    <property type="entry name" value="STAS domain"/>
    <property type="match status" value="1"/>
</dbReference>
<dbReference type="Pfam" id="PF01740">
    <property type="entry name" value="STAS"/>
    <property type="match status" value="1"/>
</dbReference>
<evidence type="ECO:0000313" key="2">
    <source>
        <dbReference type="EMBL" id="MDH6196830.1"/>
    </source>
</evidence>
<dbReference type="RefSeq" id="WP_280833429.1">
    <property type="nucleotide sequence ID" value="NZ_JARXVE010000005.1"/>
</dbReference>
<dbReference type="Proteomes" id="UP001160130">
    <property type="component" value="Unassembled WGS sequence"/>
</dbReference>